<comment type="caution">
    <text evidence="5">The sequence shown here is derived from an EMBL/GenBank/DDBJ whole genome shotgun (WGS) entry which is preliminary data.</text>
</comment>
<dbReference type="Pfam" id="PF24563">
    <property type="entry name" value="KH_Mug60-KHD4"/>
    <property type="match status" value="1"/>
</dbReference>
<keyword evidence="6" id="KW-1185">Reference proteome</keyword>
<feature type="compositionally biased region" description="Basic residues" evidence="3">
    <location>
        <begin position="185"/>
        <end position="195"/>
    </location>
</feature>
<evidence type="ECO:0000256" key="3">
    <source>
        <dbReference type="SAM" id="MobiDB-lite"/>
    </source>
</evidence>
<dbReference type="InterPro" id="IPR004088">
    <property type="entry name" value="KH_dom_type_1"/>
</dbReference>
<dbReference type="SMART" id="SM00322">
    <property type="entry name" value="KH"/>
    <property type="match status" value="3"/>
</dbReference>
<feature type="region of interest" description="Disordered" evidence="3">
    <location>
        <begin position="136"/>
        <end position="157"/>
    </location>
</feature>
<feature type="compositionally biased region" description="Acidic residues" evidence="3">
    <location>
        <begin position="210"/>
        <end position="220"/>
    </location>
</feature>
<dbReference type="Gene3D" id="3.30.1370.10">
    <property type="entry name" value="K Homology domain, type 1"/>
    <property type="match status" value="2"/>
</dbReference>
<sequence length="1223" mass="135855">MSPVSPSLPTINLSMGKPLHQVRRGPTAALAWPGLAGPIRPKLEFPIPSSTRLDSAGDWTDLTDGQTGSPPDWFIRSASPKKGPPWHIRHCQLGTGIGDGDWAWDWDWDWEASCGAKAALSSHPIPSAPSHPFNAIPDSVIPSGSAQTRSSPSLPDLLPPPPILPHHLCPHLSLYLCLCHRHHARPSRPQPHPRPRPCPCPRPRPPTLDQDLDTDTDTPDPESRPGLPCGLIITHVDIIMNAMNKIANMRNWSERMSPAFGMSSRPNLGMSMQGLHPHHKMAPQGASPITPPQIGDSIIHHAFNVPFASELAGPDTEDILHATADAVLRWTHPAEAPDDVPVYELPVHTDNLAKLRKMCKDITTSPLPIEAHVISTIPKHVKGQVTTVCLSGSHEMVWQTREKILNETPLSLRCTTVDIDGDMVADINAGSLKHVVTETIDKISAFCGVDIFLLGPKLTPIVDGVNGDVEVRRDQRWRVAIYGDILSSEHAKTRILVSIDQWLGRIIDMIHMDFTLQQAICGRNRKNIKLIESATGTAIYFPPPYSRYFRYCPKNASPRDPNEIIITGDKPRQIELAKLKLGDLLNRCRLYVKDVPMPPEKVDTILLTRLDKVRKIVEANGSYIQFPPLGSRSTPVRIQATENLHIERTVRELMSLAGQFYSGFWAAQPDGRRLPEDNDIRLMLGDICANSDAEISFQRLSFTIDGSDDAVKAALHVISQIKFVTQTQYTIRVKIELANEHKEFVSGKKNGKINKIMGQSNVQIMFENFGEYNFNIDVNASSYDSMKQGLGLVEQEMPASISFHVPDQYHKRIIGIGGQHIQRIMKKHSVFVKFSNAQERNGMIREDDDNTLDNVICRTPARNAQNLELVKSEILEMVDRVDSEFTSQVVPVDRLYHRQLLARLSDIAIMEKKWNCKIIFPSTEQASDEVTFTGPQWQVPLCVDEFLGMVPDNHELVLARTPALIKYLESPEFVNEVVQKLKAQHEVDLTVHQNASELTEDGKPTVTLLWTFTRNNAGGLRDAMELLHGHFATAGVEETIIKGSMPRPKSDTFEESLQYFDSKLLQHAPTTVATDSPTKTAFGDEVARERSTIFDKLRKPGSMSSISSFLDRRKNSSHSASNFFKGSSNVSKSSLISIESTRSFNAERNPWNDSGVNLPDDDSPWPNRPFGNGAEHKPTPNGIAQPGDVTPRHNTRQSADSGRPSTAHSTNSGYPGPIGGPYH</sequence>
<dbReference type="Pfam" id="PF00013">
    <property type="entry name" value="KH_1"/>
    <property type="match status" value="2"/>
</dbReference>
<dbReference type="SUPFAM" id="SSF54791">
    <property type="entry name" value="Eukaryotic type KH-domain (KH-domain type I)"/>
    <property type="match status" value="2"/>
</dbReference>
<dbReference type="PROSITE" id="PS50084">
    <property type="entry name" value="KH_TYPE_1"/>
    <property type="match status" value="1"/>
</dbReference>
<dbReference type="PANTHER" id="PTHR10627:SF76">
    <property type="entry name" value="KH DOMAIN-CONTAINING PROTEIN YLL032C"/>
    <property type="match status" value="1"/>
</dbReference>
<evidence type="ECO:0000256" key="1">
    <source>
        <dbReference type="ARBA" id="ARBA00022737"/>
    </source>
</evidence>
<reference evidence="5 6" key="1">
    <citation type="submission" date="2024-03" db="EMBL/GenBank/DDBJ databases">
        <title>A high-quality draft genome sequence of Diaporthe vaccinii, a causative agent of upright dieback and viscid rot disease in cranberry plants.</title>
        <authorList>
            <person name="Sarrasin M."/>
            <person name="Lang B.F."/>
            <person name="Burger G."/>
        </authorList>
    </citation>
    <scope>NUCLEOTIDE SEQUENCE [LARGE SCALE GENOMIC DNA]</scope>
    <source>
        <strain evidence="5 6">IS7</strain>
    </source>
</reference>
<feature type="domain" description="K Homology" evidence="4">
    <location>
        <begin position="729"/>
        <end position="798"/>
    </location>
</feature>
<proteinExistence type="predicted"/>
<keyword evidence="2" id="KW-0694">RNA-binding</keyword>
<organism evidence="5 6">
    <name type="scientific">Diaporthe vaccinii</name>
    <dbReference type="NCBI Taxonomy" id="105482"/>
    <lineage>
        <taxon>Eukaryota</taxon>
        <taxon>Fungi</taxon>
        <taxon>Dikarya</taxon>
        <taxon>Ascomycota</taxon>
        <taxon>Pezizomycotina</taxon>
        <taxon>Sordariomycetes</taxon>
        <taxon>Sordariomycetidae</taxon>
        <taxon>Diaporthales</taxon>
        <taxon>Diaporthaceae</taxon>
        <taxon>Diaporthe</taxon>
        <taxon>Diaporthe eres species complex</taxon>
    </lineage>
</organism>
<dbReference type="InterPro" id="IPR004087">
    <property type="entry name" value="KH_dom"/>
</dbReference>
<dbReference type="EMBL" id="JBAWTH010000002">
    <property type="protein sequence ID" value="KAL2292667.1"/>
    <property type="molecule type" value="Genomic_DNA"/>
</dbReference>
<evidence type="ECO:0000256" key="2">
    <source>
        <dbReference type="PROSITE-ProRule" id="PRU00117"/>
    </source>
</evidence>
<protein>
    <recommendedName>
        <fullName evidence="4">K Homology domain-containing protein</fullName>
    </recommendedName>
</protein>
<feature type="domain" description="K Homology" evidence="4">
    <location>
        <begin position="504"/>
        <end position="586"/>
    </location>
</feature>
<evidence type="ECO:0000313" key="5">
    <source>
        <dbReference type="EMBL" id="KAL2292667.1"/>
    </source>
</evidence>
<dbReference type="PANTHER" id="PTHR10627">
    <property type="entry name" value="SCP160"/>
    <property type="match status" value="1"/>
</dbReference>
<dbReference type="Proteomes" id="UP001600888">
    <property type="component" value="Unassembled WGS sequence"/>
</dbReference>
<dbReference type="InterPro" id="IPR056553">
    <property type="entry name" value="KH_Mug60-KHD4"/>
</dbReference>
<dbReference type="InterPro" id="IPR036612">
    <property type="entry name" value="KH_dom_type_1_sf"/>
</dbReference>
<keyword evidence="1" id="KW-0677">Repeat</keyword>
<evidence type="ECO:0000259" key="4">
    <source>
        <dbReference type="SMART" id="SM00322"/>
    </source>
</evidence>
<feature type="compositionally biased region" description="Polar residues" evidence="3">
    <location>
        <begin position="1196"/>
        <end position="1213"/>
    </location>
</feature>
<feature type="compositionally biased region" description="Pro residues" evidence="3">
    <location>
        <begin position="196"/>
        <end position="206"/>
    </location>
</feature>
<feature type="domain" description="K Homology" evidence="4">
    <location>
        <begin position="799"/>
        <end position="879"/>
    </location>
</feature>
<gene>
    <name evidence="5" type="ORF">FJTKL_07768</name>
</gene>
<feature type="region of interest" description="Disordered" evidence="3">
    <location>
        <begin position="185"/>
        <end position="228"/>
    </location>
</feature>
<feature type="region of interest" description="Disordered" evidence="3">
    <location>
        <begin position="1146"/>
        <end position="1223"/>
    </location>
</feature>
<evidence type="ECO:0000313" key="6">
    <source>
        <dbReference type="Proteomes" id="UP001600888"/>
    </source>
</evidence>
<name>A0ABR4FDA9_9PEZI</name>
<accession>A0ABR4FDA9</accession>
<dbReference type="CDD" id="cd22453">
    <property type="entry name" value="KH-I_MUG60_like"/>
    <property type="match status" value="1"/>
</dbReference>